<evidence type="ECO:0000313" key="1">
    <source>
        <dbReference type="EMBL" id="HIU38711.1"/>
    </source>
</evidence>
<dbReference type="EMBL" id="DVMS01000100">
    <property type="protein sequence ID" value="HIU38711.1"/>
    <property type="molecule type" value="Genomic_DNA"/>
</dbReference>
<proteinExistence type="predicted"/>
<organism evidence="1 2">
    <name type="scientific">Candidatus Limisoma intestinavium</name>
    <dbReference type="NCBI Taxonomy" id="2840856"/>
    <lineage>
        <taxon>Bacteria</taxon>
        <taxon>Pseudomonadati</taxon>
        <taxon>Bacteroidota</taxon>
        <taxon>Bacteroidia</taxon>
        <taxon>Bacteroidales</taxon>
        <taxon>Candidatus Limisoma</taxon>
    </lineage>
</organism>
<accession>A0A9D1LHA0</accession>
<dbReference type="InterPro" id="IPR009241">
    <property type="entry name" value="HigB-like"/>
</dbReference>
<evidence type="ECO:0000313" key="2">
    <source>
        <dbReference type="Proteomes" id="UP000824076"/>
    </source>
</evidence>
<reference evidence="1" key="1">
    <citation type="submission" date="2020-10" db="EMBL/GenBank/DDBJ databases">
        <authorList>
            <person name="Gilroy R."/>
        </authorList>
    </citation>
    <scope>NUCLEOTIDE SEQUENCE</scope>
    <source>
        <strain evidence="1">17073</strain>
    </source>
</reference>
<comment type="caution">
    <text evidence="1">The sequence shown here is derived from an EMBL/GenBank/DDBJ whole genome shotgun (WGS) entry which is preliminary data.</text>
</comment>
<dbReference type="Pfam" id="PF05973">
    <property type="entry name" value="Gp49"/>
    <property type="match status" value="1"/>
</dbReference>
<sequence>MRNVYWTIEFAQFYSELPDKVKVKFDYVLEIVKTERVISTKFVKHLENTVLYEMRVAVSGNEYRTIMFTMDNENVMQATEIILLNAFMKKSTKDYQKQIRLAENILNKLRYEED</sequence>
<name>A0A9D1LHA0_9BACT</name>
<gene>
    <name evidence="1" type="ORF">IAD18_03470</name>
</gene>
<dbReference type="Proteomes" id="UP000824076">
    <property type="component" value="Unassembled WGS sequence"/>
</dbReference>
<dbReference type="AlphaFoldDB" id="A0A9D1LHA0"/>
<reference evidence="1" key="2">
    <citation type="journal article" date="2021" name="PeerJ">
        <title>Extensive microbial diversity within the chicken gut microbiome revealed by metagenomics and culture.</title>
        <authorList>
            <person name="Gilroy R."/>
            <person name="Ravi A."/>
            <person name="Getino M."/>
            <person name="Pursley I."/>
            <person name="Horton D.L."/>
            <person name="Alikhan N.F."/>
            <person name="Baker D."/>
            <person name="Gharbi K."/>
            <person name="Hall N."/>
            <person name="Watson M."/>
            <person name="Adriaenssens E.M."/>
            <person name="Foster-Nyarko E."/>
            <person name="Jarju S."/>
            <person name="Secka A."/>
            <person name="Antonio M."/>
            <person name="Oren A."/>
            <person name="Chaudhuri R.R."/>
            <person name="La Ragione R."/>
            <person name="Hildebrand F."/>
            <person name="Pallen M.J."/>
        </authorList>
    </citation>
    <scope>NUCLEOTIDE SEQUENCE</scope>
    <source>
        <strain evidence="1">17073</strain>
    </source>
</reference>
<protein>
    <submittedName>
        <fullName evidence="1">Type II toxin-antitoxin system RelE/ParE family toxin</fullName>
    </submittedName>
</protein>